<organism evidence="1 2">
    <name type="scientific">Streptomyces olivochromogenes</name>
    <dbReference type="NCBI Taxonomy" id="1963"/>
    <lineage>
        <taxon>Bacteria</taxon>
        <taxon>Bacillati</taxon>
        <taxon>Actinomycetota</taxon>
        <taxon>Actinomycetes</taxon>
        <taxon>Kitasatosporales</taxon>
        <taxon>Streptomycetaceae</taxon>
        <taxon>Streptomyces</taxon>
    </lineage>
</organism>
<reference evidence="2" key="1">
    <citation type="submission" date="2017-05" db="EMBL/GenBank/DDBJ databases">
        <title>Streptomyces olivochromogenes NBRC 3561 whole genome shotgun sequence.</title>
        <authorList>
            <person name="Dohra H."/>
            <person name="Kodani S."/>
        </authorList>
    </citation>
    <scope>NUCLEOTIDE SEQUENCE [LARGE SCALE GENOMIC DNA]</scope>
    <source>
        <strain evidence="2">NBRC 3561</strain>
    </source>
</reference>
<dbReference type="AlphaFoldDB" id="A0A250VKS3"/>
<sequence length="111" mass="12144">MIFRCNTRVTILGSTTSVDEWGDLIDNDSVVASGIPASLTEVANTAYSENSTRPRVIRGGICRLSSAHANQVTDNVRIRDEKTGFTWIVLSVTLPNDATGHMPMHIQVERS</sequence>
<accession>A0A250VKS3</accession>
<gene>
    <name evidence="1" type="ORF">SO3561_06294</name>
</gene>
<evidence type="ECO:0000313" key="1">
    <source>
        <dbReference type="EMBL" id="GAX54741.1"/>
    </source>
</evidence>
<evidence type="ECO:0008006" key="3">
    <source>
        <dbReference type="Google" id="ProtNLM"/>
    </source>
</evidence>
<evidence type="ECO:0000313" key="2">
    <source>
        <dbReference type="Proteomes" id="UP000217446"/>
    </source>
</evidence>
<comment type="caution">
    <text evidence="1">The sequence shown here is derived from an EMBL/GenBank/DDBJ whole genome shotgun (WGS) entry which is preliminary data.</text>
</comment>
<dbReference type="Proteomes" id="UP000217446">
    <property type="component" value="Unassembled WGS sequence"/>
</dbReference>
<proteinExistence type="predicted"/>
<protein>
    <recommendedName>
        <fullName evidence="3">Phage protein</fullName>
    </recommendedName>
</protein>
<name>A0A250VKS3_STROL</name>
<dbReference type="EMBL" id="BDQI01000015">
    <property type="protein sequence ID" value="GAX54741.1"/>
    <property type="molecule type" value="Genomic_DNA"/>
</dbReference>
<keyword evidence="2" id="KW-1185">Reference proteome</keyword>